<sequence length="101" mass="11678">MSKVFYDHLVGIENITALVDQDMADLIDNTMHHHILDEILTHLPVEHHKTFLERLAHAPHDPGILIFIQEVTVIDIEKAIKNRAKSVKKELLRDIKSSRKK</sequence>
<proteinExistence type="predicted"/>
<name>A0A0G0UBT0_9BACT</name>
<comment type="caution">
    <text evidence="1">The sequence shown here is derived from an EMBL/GenBank/DDBJ whole genome shotgun (WGS) entry which is preliminary data.</text>
</comment>
<organism evidence="1 2">
    <name type="scientific">Candidatus Curtissbacteria bacterium GW2011_GWA1_41_11</name>
    <dbReference type="NCBI Taxonomy" id="1618409"/>
    <lineage>
        <taxon>Bacteria</taxon>
        <taxon>Candidatus Curtissiibacteriota</taxon>
    </lineage>
</organism>
<dbReference type="AlphaFoldDB" id="A0A0G0UBT0"/>
<protein>
    <submittedName>
        <fullName evidence="1">Uncharacterized protein</fullName>
    </submittedName>
</protein>
<reference evidence="1 2" key="1">
    <citation type="journal article" date="2015" name="Nature">
        <title>rRNA introns, odd ribosomes, and small enigmatic genomes across a large radiation of phyla.</title>
        <authorList>
            <person name="Brown C.T."/>
            <person name="Hug L.A."/>
            <person name="Thomas B.C."/>
            <person name="Sharon I."/>
            <person name="Castelle C.J."/>
            <person name="Singh A."/>
            <person name="Wilkins M.J."/>
            <person name="Williams K.H."/>
            <person name="Banfield J.F."/>
        </authorList>
    </citation>
    <scope>NUCLEOTIDE SEQUENCE [LARGE SCALE GENOMIC DNA]</scope>
</reference>
<evidence type="ECO:0000313" key="1">
    <source>
        <dbReference type="EMBL" id="KKR86418.1"/>
    </source>
</evidence>
<accession>A0A0G0UBT0</accession>
<gene>
    <name evidence="1" type="ORF">UU34_C0015G0013</name>
</gene>
<dbReference type="EMBL" id="LCAG01000015">
    <property type="protein sequence ID" value="KKR86418.1"/>
    <property type="molecule type" value="Genomic_DNA"/>
</dbReference>
<evidence type="ECO:0000313" key="2">
    <source>
        <dbReference type="Proteomes" id="UP000034854"/>
    </source>
</evidence>
<dbReference type="Proteomes" id="UP000034854">
    <property type="component" value="Unassembled WGS sequence"/>
</dbReference>